<evidence type="ECO:0000256" key="4">
    <source>
        <dbReference type="SAM" id="SignalP"/>
    </source>
</evidence>
<dbReference type="Pfam" id="PF00337">
    <property type="entry name" value="Gal-bind_lectin"/>
    <property type="match status" value="2"/>
</dbReference>
<name>A0A8C4RCJ6_EPTBU</name>
<dbReference type="SMART" id="SM00908">
    <property type="entry name" value="Gal-bind_lectin"/>
    <property type="match status" value="2"/>
</dbReference>
<keyword evidence="7" id="KW-1185">Reference proteome</keyword>
<organism evidence="6 7">
    <name type="scientific">Eptatretus burgeri</name>
    <name type="common">Inshore hagfish</name>
    <dbReference type="NCBI Taxonomy" id="7764"/>
    <lineage>
        <taxon>Eukaryota</taxon>
        <taxon>Metazoa</taxon>
        <taxon>Chordata</taxon>
        <taxon>Craniata</taxon>
        <taxon>Vertebrata</taxon>
        <taxon>Cyclostomata</taxon>
        <taxon>Myxini</taxon>
        <taxon>Myxiniformes</taxon>
        <taxon>Myxinidae</taxon>
        <taxon>Eptatretinae</taxon>
        <taxon>Eptatretus</taxon>
    </lineage>
</organism>
<dbReference type="AlphaFoldDB" id="A0A8C4RCJ6"/>
<keyword evidence="4" id="KW-0732">Signal</keyword>
<keyword evidence="2" id="KW-0677">Repeat</keyword>
<dbReference type="Ensembl" id="ENSEBUT00000028248.1">
    <property type="protein sequence ID" value="ENSEBUP00000027672.1"/>
    <property type="gene ID" value="ENSEBUG00000016943.1"/>
</dbReference>
<dbReference type="GeneTree" id="ENSGT00940000164543"/>
<dbReference type="CDD" id="cd00070">
    <property type="entry name" value="GLECT"/>
    <property type="match status" value="1"/>
</dbReference>
<feature type="domain" description="Galectin" evidence="5">
    <location>
        <begin position="157"/>
        <end position="285"/>
    </location>
</feature>
<accession>A0A8C4RCJ6</accession>
<dbReference type="PANTHER" id="PTHR11346">
    <property type="entry name" value="GALECTIN"/>
    <property type="match status" value="1"/>
</dbReference>
<evidence type="ECO:0000256" key="2">
    <source>
        <dbReference type="ARBA" id="ARBA00022737"/>
    </source>
</evidence>
<dbReference type="GO" id="GO:0030246">
    <property type="term" value="F:carbohydrate binding"/>
    <property type="evidence" value="ECO:0007669"/>
    <property type="project" value="UniProtKB-UniRule"/>
</dbReference>
<protein>
    <recommendedName>
        <fullName evidence="3">Galectin</fullName>
    </recommendedName>
</protein>
<dbReference type="OMA" id="FASANWQ"/>
<reference evidence="6" key="2">
    <citation type="submission" date="2025-09" db="UniProtKB">
        <authorList>
            <consortium name="Ensembl"/>
        </authorList>
    </citation>
    <scope>IDENTIFICATION</scope>
</reference>
<dbReference type="InterPro" id="IPR013320">
    <property type="entry name" value="ConA-like_dom_sf"/>
</dbReference>
<dbReference type="PANTHER" id="PTHR11346:SF32">
    <property type="entry name" value="GALECTIN-4"/>
    <property type="match status" value="1"/>
</dbReference>
<evidence type="ECO:0000256" key="1">
    <source>
        <dbReference type="ARBA" id="ARBA00022734"/>
    </source>
</evidence>
<evidence type="ECO:0000256" key="3">
    <source>
        <dbReference type="RuleBase" id="RU102079"/>
    </source>
</evidence>
<dbReference type="SUPFAM" id="SSF49899">
    <property type="entry name" value="Concanavalin A-like lectins/glucanases"/>
    <property type="match status" value="2"/>
</dbReference>
<feature type="signal peptide" evidence="4">
    <location>
        <begin position="1"/>
        <end position="17"/>
    </location>
</feature>
<dbReference type="Gene3D" id="2.60.120.200">
    <property type="match status" value="2"/>
</dbReference>
<evidence type="ECO:0000259" key="5">
    <source>
        <dbReference type="PROSITE" id="PS51304"/>
    </source>
</evidence>
<evidence type="ECO:0000313" key="7">
    <source>
        <dbReference type="Proteomes" id="UP000694388"/>
    </source>
</evidence>
<reference evidence="6" key="1">
    <citation type="submission" date="2025-08" db="UniProtKB">
        <authorList>
            <consortium name="Ensembl"/>
        </authorList>
    </citation>
    <scope>IDENTIFICATION</scope>
</reference>
<dbReference type="InterPro" id="IPR001079">
    <property type="entry name" value="Galectin_CRD"/>
</dbReference>
<feature type="domain" description="Galectin" evidence="5">
    <location>
        <begin position="1"/>
        <end position="116"/>
    </location>
</feature>
<sequence>MVLLFVLCSLYIDLRKSTVEWKEETLAPFHIGVRDPSTNAIALNSYDHCGWQEQVDHEASFCGGEKFHIVIQITSTGYLVTINDIIYPEFHKRHDVRDVRAIYIGGVVNLSKVSIKNLEEPADFEEDANTYSEGLTNQIEICRNNDPVLLQLNQESPLNCTIAGGMICRKLVFKGIPFSGHARFHVNFKEVNSNDIALQFQVHFDQQKCVMNSFECGSWKEEFVINDLPFEYNKEFMLTFFCDNTEFVIFQDDHKMASFCHRLPPYKISFLEINEGVKILALALLPGYSPST</sequence>
<dbReference type="SMART" id="SM00276">
    <property type="entry name" value="GLECT"/>
    <property type="match status" value="1"/>
</dbReference>
<keyword evidence="1 3" id="KW-0430">Lectin</keyword>
<dbReference type="Proteomes" id="UP000694388">
    <property type="component" value="Unplaced"/>
</dbReference>
<dbReference type="PROSITE" id="PS51304">
    <property type="entry name" value="GALECTIN"/>
    <property type="match status" value="2"/>
</dbReference>
<evidence type="ECO:0000313" key="6">
    <source>
        <dbReference type="Ensembl" id="ENSEBUP00000027672.1"/>
    </source>
</evidence>
<proteinExistence type="predicted"/>
<dbReference type="InterPro" id="IPR044156">
    <property type="entry name" value="Galectin-like"/>
</dbReference>
<feature type="chain" id="PRO_5045786723" description="Galectin" evidence="4">
    <location>
        <begin position="18"/>
        <end position="292"/>
    </location>
</feature>